<dbReference type="Gene3D" id="1.10.10.10">
    <property type="entry name" value="Winged helix-like DNA-binding domain superfamily/Winged helix DNA-binding domain"/>
    <property type="match status" value="1"/>
</dbReference>
<reference evidence="6 7" key="1">
    <citation type="submission" date="2024-06" db="EMBL/GenBank/DDBJ databases">
        <title>Genomic Encyclopedia of Type Strains, Phase IV (KMG-IV): sequencing the most valuable type-strain genomes for metagenomic binning, comparative biology and taxonomic classification.</title>
        <authorList>
            <person name="Goeker M."/>
        </authorList>
    </citation>
    <scope>NUCLEOTIDE SEQUENCE [LARGE SCALE GENOMIC DNA]</scope>
    <source>
        <strain evidence="6 7">DSM 29780</strain>
    </source>
</reference>
<evidence type="ECO:0000313" key="6">
    <source>
        <dbReference type="EMBL" id="MET3611702.1"/>
    </source>
</evidence>
<dbReference type="InterPro" id="IPR036390">
    <property type="entry name" value="WH_DNA-bd_sf"/>
</dbReference>
<keyword evidence="1" id="KW-0805">Transcription regulation</keyword>
<name>A0ABV2IT82_9HYPH</name>
<dbReference type="Pfam" id="PF07729">
    <property type="entry name" value="FCD"/>
    <property type="match status" value="1"/>
</dbReference>
<organism evidence="6 7">
    <name type="scientific">Rhizobium aquaticum</name>
    <dbReference type="NCBI Taxonomy" id="1549636"/>
    <lineage>
        <taxon>Bacteria</taxon>
        <taxon>Pseudomonadati</taxon>
        <taxon>Pseudomonadota</taxon>
        <taxon>Alphaproteobacteria</taxon>
        <taxon>Hyphomicrobiales</taxon>
        <taxon>Rhizobiaceae</taxon>
        <taxon>Rhizobium/Agrobacterium group</taxon>
        <taxon>Rhizobium</taxon>
    </lineage>
</organism>
<dbReference type="InterPro" id="IPR036388">
    <property type="entry name" value="WH-like_DNA-bd_sf"/>
</dbReference>
<dbReference type="InterPro" id="IPR000524">
    <property type="entry name" value="Tscrpt_reg_HTH_GntR"/>
</dbReference>
<sequence length="261" mass="27960">MSPTAASSAPESVTDRVERAVEALIGERGLAVGDRLPSERALSDMLGASRNSLREALMRLAAHGRIIIRKGGNIIAEPAAARWANTTINDPLTPFVAGNPGFGQDVLEVRRGLEGQAAFHAALRATPEDIDLVRRCVDTLAEAHDKGDAAAESHADAAFHLAIADASHNAVLRSVMSSMFGLLQSSISESLDKLYIVPRTFERLSEQHQALVDTIAAGDADAARLASDTHIAFVAETIRTIDEERARIERARALRATLSRT</sequence>
<dbReference type="Gene3D" id="1.20.120.530">
    <property type="entry name" value="GntR ligand-binding domain-like"/>
    <property type="match status" value="1"/>
</dbReference>
<feature type="coiled-coil region" evidence="4">
    <location>
        <begin position="234"/>
        <end position="261"/>
    </location>
</feature>
<dbReference type="PROSITE" id="PS50949">
    <property type="entry name" value="HTH_GNTR"/>
    <property type="match status" value="1"/>
</dbReference>
<dbReference type="PANTHER" id="PTHR43537">
    <property type="entry name" value="TRANSCRIPTIONAL REGULATOR, GNTR FAMILY"/>
    <property type="match status" value="1"/>
</dbReference>
<dbReference type="PANTHER" id="PTHR43537:SF18">
    <property type="entry name" value="L-LACTATE DEHYDROGENASE OPERON REGULATORY PROTEIN-RELATED"/>
    <property type="match status" value="1"/>
</dbReference>
<gene>
    <name evidence="6" type="ORF">ABID16_000007</name>
</gene>
<dbReference type="Pfam" id="PF00392">
    <property type="entry name" value="GntR"/>
    <property type="match status" value="1"/>
</dbReference>
<dbReference type="PRINTS" id="PR00035">
    <property type="entry name" value="HTHGNTR"/>
</dbReference>
<dbReference type="CDD" id="cd07377">
    <property type="entry name" value="WHTH_GntR"/>
    <property type="match status" value="1"/>
</dbReference>
<evidence type="ECO:0000313" key="7">
    <source>
        <dbReference type="Proteomes" id="UP001549047"/>
    </source>
</evidence>
<evidence type="ECO:0000256" key="2">
    <source>
        <dbReference type="ARBA" id="ARBA00023125"/>
    </source>
</evidence>
<dbReference type="EMBL" id="JBEPMB010000001">
    <property type="protein sequence ID" value="MET3611702.1"/>
    <property type="molecule type" value="Genomic_DNA"/>
</dbReference>
<protein>
    <submittedName>
        <fullName evidence="6">GntR family L-lactate dehydrogenase operon transcriptional regulator</fullName>
    </submittedName>
</protein>
<dbReference type="SMART" id="SM00895">
    <property type="entry name" value="FCD"/>
    <property type="match status" value="1"/>
</dbReference>
<dbReference type="InterPro" id="IPR011711">
    <property type="entry name" value="GntR_C"/>
</dbReference>
<accession>A0ABV2IT82</accession>
<dbReference type="SMART" id="SM00345">
    <property type="entry name" value="HTH_GNTR"/>
    <property type="match status" value="1"/>
</dbReference>
<evidence type="ECO:0000256" key="1">
    <source>
        <dbReference type="ARBA" id="ARBA00023015"/>
    </source>
</evidence>
<keyword evidence="7" id="KW-1185">Reference proteome</keyword>
<feature type="domain" description="HTH gntR-type" evidence="5">
    <location>
        <begin position="11"/>
        <end position="79"/>
    </location>
</feature>
<dbReference type="Proteomes" id="UP001549047">
    <property type="component" value="Unassembled WGS sequence"/>
</dbReference>
<evidence type="ECO:0000256" key="4">
    <source>
        <dbReference type="SAM" id="Coils"/>
    </source>
</evidence>
<evidence type="ECO:0000256" key="3">
    <source>
        <dbReference type="ARBA" id="ARBA00023163"/>
    </source>
</evidence>
<keyword evidence="4" id="KW-0175">Coiled coil</keyword>
<dbReference type="InterPro" id="IPR008920">
    <property type="entry name" value="TF_FadR/GntR_C"/>
</dbReference>
<keyword evidence="3" id="KW-0804">Transcription</keyword>
<keyword evidence="2" id="KW-0238">DNA-binding</keyword>
<dbReference type="SUPFAM" id="SSF48008">
    <property type="entry name" value="GntR ligand-binding domain-like"/>
    <property type="match status" value="1"/>
</dbReference>
<evidence type="ECO:0000259" key="5">
    <source>
        <dbReference type="PROSITE" id="PS50949"/>
    </source>
</evidence>
<proteinExistence type="predicted"/>
<dbReference type="SUPFAM" id="SSF46785">
    <property type="entry name" value="Winged helix' DNA-binding domain"/>
    <property type="match status" value="1"/>
</dbReference>
<comment type="caution">
    <text evidence="6">The sequence shown here is derived from an EMBL/GenBank/DDBJ whole genome shotgun (WGS) entry which is preliminary data.</text>
</comment>
<dbReference type="RefSeq" id="WP_354553815.1">
    <property type="nucleotide sequence ID" value="NZ_JBEPMB010000001.1"/>
</dbReference>